<protein>
    <recommendedName>
        <fullName evidence="4">MADS-box domain-containing protein</fullName>
    </recommendedName>
</protein>
<evidence type="ECO:0000256" key="1">
    <source>
        <dbReference type="SAM" id="MobiDB-lite"/>
    </source>
</evidence>
<dbReference type="Proteomes" id="UP001392437">
    <property type="component" value="Unassembled WGS sequence"/>
</dbReference>
<dbReference type="AlphaFoldDB" id="A0AAW0R254"/>
<evidence type="ECO:0000313" key="3">
    <source>
        <dbReference type="Proteomes" id="UP001392437"/>
    </source>
</evidence>
<proteinExistence type="predicted"/>
<comment type="caution">
    <text evidence="2">The sequence shown here is derived from an EMBL/GenBank/DDBJ whole genome shotgun (WGS) entry which is preliminary data.</text>
</comment>
<keyword evidence="3" id="KW-1185">Reference proteome</keyword>
<name>A0AAW0R254_9PEZI</name>
<feature type="compositionally biased region" description="Polar residues" evidence="1">
    <location>
        <begin position="169"/>
        <end position="178"/>
    </location>
</feature>
<reference evidence="2 3" key="1">
    <citation type="submission" date="2023-01" db="EMBL/GenBank/DDBJ databases">
        <title>Analysis of 21 Apiospora genomes using comparative genomics revels a genus with tremendous synthesis potential of carbohydrate active enzymes and secondary metabolites.</title>
        <authorList>
            <person name="Sorensen T."/>
        </authorList>
    </citation>
    <scope>NUCLEOTIDE SEQUENCE [LARGE SCALE GENOMIC DNA]</scope>
    <source>
        <strain evidence="2 3">CBS 117206</strain>
    </source>
</reference>
<accession>A0AAW0R254</accession>
<dbReference type="EMBL" id="JAQQWP010000004">
    <property type="protein sequence ID" value="KAK8121331.1"/>
    <property type="molecule type" value="Genomic_DNA"/>
</dbReference>
<feature type="region of interest" description="Disordered" evidence="1">
    <location>
        <begin position="148"/>
        <end position="199"/>
    </location>
</feature>
<sequence>MTRERDAKTRRFGARKKAHTYCKLFNGDDAVVLFRTAKGEWHTYESSGLLAAFIDTLGVRPKNRWGPDDFDLVKEREGSQLPTTSSFVSHSSSSASSSCESLLEESFSSAAQGKSGSTAQRSSIPGTPLLGATSASLSILPSLESPLFLDSDPERPVTPTRALLDRWSPSPSVSTPTAISPRRLDGRITRSEPPAQPVRSLALRTRSPRAIRRRATTGKLPVRLQNLDYFK</sequence>
<evidence type="ECO:0000313" key="2">
    <source>
        <dbReference type="EMBL" id="KAK8121331.1"/>
    </source>
</evidence>
<organism evidence="2 3">
    <name type="scientific">Apiospora kogelbergensis</name>
    <dbReference type="NCBI Taxonomy" id="1337665"/>
    <lineage>
        <taxon>Eukaryota</taxon>
        <taxon>Fungi</taxon>
        <taxon>Dikarya</taxon>
        <taxon>Ascomycota</taxon>
        <taxon>Pezizomycotina</taxon>
        <taxon>Sordariomycetes</taxon>
        <taxon>Xylariomycetidae</taxon>
        <taxon>Amphisphaeriales</taxon>
        <taxon>Apiosporaceae</taxon>
        <taxon>Apiospora</taxon>
    </lineage>
</organism>
<gene>
    <name evidence="2" type="ORF">PG999_005451</name>
</gene>
<evidence type="ECO:0008006" key="4">
    <source>
        <dbReference type="Google" id="ProtNLM"/>
    </source>
</evidence>